<evidence type="ECO:0000313" key="4">
    <source>
        <dbReference type="EMBL" id="GAA1941354.1"/>
    </source>
</evidence>
<dbReference type="InterPro" id="IPR020904">
    <property type="entry name" value="Sc_DH/Rdtase_CS"/>
</dbReference>
<dbReference type="Gene3D" id="3.40.50.720">
    <property type="entry name" value="NAD(P)-binding Rossmann-like Domain"/>
    <property type="match status" value="1"/>
</dbReference>
<organism evidence="4 5">
    <name type="scientific">Amycolatopsis minnesotensis</name>
    <dbReference type="NCBI Taxonomy" id="337894"/>
    <lineage>
        <taxon>Bacteria</taxon>
        <taxon>Bacillati</taxon>
        <taxon>Actinomycetota</taxon>
        <taxon>Actinomycetes</taxon>
        <taxon>Pseudonocardiales</taxon>
        <taxon>Pseudonocardiaceae</taxon>
        <taxon>Amycolatopsis</taxon>
    </lineage>
</organism>
<comment type="caution">
    <text evidence="4">The sequence shown here is derived from an EMBL/GenBank/DDBJ whole genome shotgun (WGS) entry which is preliminary data.</text>
</comment>
<dbReference type="InterPro" id="IPR057326">
    <property type="entry name" value="KR_dom"/>
</dbReference>
<dbReference type="PANTHER" id="PTHR42760">
    <property type="entry name" value="SHORT-CHAIN DEHYDROGENASES/REDUCTASES FAMILY MEMBER"/>
    <property type="match status" value="1"/>
</dbReference>
<dbReference type="SUPFAM" id="SSF51735">
    <property type="entry name" value="NAD(P)-binding Rossmann-fold domains"/>
    <property type="match status" value="1"/>
</dbReference>
<evidence type="ECO:0000313" key="5">
    <source>
        <dbReference type="Proteomes" id="UP001501116"/>
    </source>
</evidence>
<dbReference type="CDD" id="cd05233">
    <property type="entry name" value="SDR_c"/>
    <property type="match status" value="1"/>
</dbReference>
<proteinExistence type="inferred from homology"/>
<dbReference type="Pfam" id="PF13561">
    <property type="entry name" value="adh_short_C2"/>
    <property type="match status" value="1"/>
</dbReference>
<comment type="similarity">
    <text evidence="1">Belongs to the short-chain dehydrogenases/reductases (SDR) family.</text>
</comment>
<dbReference type="Proteomes" id="UP001501116">
    <property type="component" value="Unassembled WGS sequence"/>
</dbReference>
<evidence type="ECO:0000256" key="1">
    <source>
        <dbReference type="ARBA" id="ARBA00006484"/>
    </source>
</evidence>
<dbReference type="InterPro" id="IPR002347">
    <property type="entry name" value="SDR_fam"/>
</dbReference>
<dbReference type="InterPro" id="IPR036291">
    <property type="entry name" value="NAD(P)-bd_dom_sf"/>
</dbReference>
<protein>
    <submittedName>
        <fullName evidence="4">SDR family oxidoreductase</fullName>
    </submittedName>
</protein>
<dbReference type="PRINTS" id="PR00080">
    <property type="entry name" value="SDRFAMILY"/>
</dbReference>
<keyword evidence="2" id="KW-0560">Oxidoreductase</keyword>
<dbReference type="SMART" id="SM00822">
    <property type="entry name" value="PKS_KR"/>
    <property type="match status" value="1"/>
</dbReference>
<gene>
    <name evidence="4" type="ORF">GCM10009754_05850</name>
</gene>
<dbReference type="PRINTS" id="PR00081">
    <property type="entry name" value="GDHRDH"/>
</dbReference>
<evidence type="ECO:0000259" key="3">
    <source>
        <dbReference type="SMART" id="SM00822"/>
    </source>
</evidence>
<name>A0ABN2Q1S1_9PSEU</name>
<evidence type="ECO:0000256" key="2">
    <source>
        <dbReference type="ARBA" id="ARBA00023002"/>
    </source>
</evidence>
<sequence length="225" mass="22316">MTLVVTGGGSGIGLATVRLALAAGRSVAVLDLDVSAVSDVDKAISVDITDPGRVHRAVRSLGPLTGLVTCAGIAPSGGLLDSSPDELRRVFDVNVHGTAYAMQAVAPVLRDGGGGAIVTIASVAAHRGGGLLGGTPYAASKAAVIGLTRAAAREFAPFGITVNSVAPGPVRTPLLAEPEAFAATTLLNRVATPGEIAEAVLFLLGPAGRNITGEVLNTNAGAHFA</sequence>
<dbReference type="PANTHER" id="PTHR42760:SF133">
    <property type="entry name" value="3-OXOACYL-[ACYL-CARRIER-PROTEIN] REDUCTASE"/>
    <property type="match status" value="1"/>
</dbReference>
<reference evidence="4 5" key="1">
    <citation type="journal article" date="2019" name="Int. J. Syst. Evol. Microbiol.">
        <title>The Global Catalogue of Microorganisms (GCM) 10K type strain sequencing project: providing services to taxonomists for standard genome sequencing and annotation.</title>
        <authorList>
            <consortium name="The Broad Institute Genomics Platform"/>
            <consortium name="The Broad Institute Genome Sequencing Center for Infectious Disease"/>
            <person name="Wu L."/>
            <person name="Ma J."/>
        </authorList>
    </citation>
    <scope>NUCLEOTIDE SEQUENCE [LARGE SCALE GENOMIC DNA]</scope>
    <source>
        <strain evidence="4 5">JCM 14545</strain>
    </source>
</reference>
<dbReference type="RefSeq" id="WP_344413040.1">
    <property type="nucleotide sequence ID" value="NZ_BAAANN010000002.1"/>
</dbReference>
<keyword evidence="5" id="KW-1185">Reference proteome</keyword>
<dbReference type="PROSITE" id="PS00061">
    <property type="entry name" value="ADH_SHORT"/>
    <property type="match status" value="1"/>
</dbReference>
<feature type="domain" description="Ketoreductase" evidence="3">
    <location>
        <begin position="1"/>
        <end position="168"/>
    </location>
</feature>
<accession>A0ABN2Q1S1</accession>
<dbReference type="EMBL" id="BAAANN010000002">
    <property type="protein sequence ID" value="GAA1941354.1"/>
    <property type="molecule type" value="Genomic_DNA"/>
</dbReference>